<dbReference type="PANTHER" id="PTHR11691">
    <property type="entry name" value="TYPE I INTERFERON"/>
    <property type="match status" value="1"/>
</dbReference>
<evidence type="ECO:0000256" key="1">
    <source>
        <dbReference type="ARBA" id="ARBA00002718"/>
    </source>
</evidence>
<dbReference type="InterPro" id="IPR000471">
    <property type="entry name" value="Interferon_alpha/beta/delta"/>
</dbReference>
<keyword evidence="8" id="KW-1015">Disulfide bond</keyword>
<proteinExistence type="inferred from homology"/>
<keyword evidence="5" id="KW-0964">Secreted</keyword>
<dbReference type="GO" id="GO:0005125">
    <property type="term" value="F:cytokine activity"/>
    <property type="evidence" value="ECO:0007669"/>
    <property type="project" value="UniProtKB-KW"/>
</dbReference>
<reference evidence="10" key="3">
    <citation type="submission" date="2025-09" db="UniProtKB">
        <authorList>
            <consortium name="Ensembl"/>
        </authorList>
    </citation>
    <scope>IDENTIFICATION</scope>
</reference>
<evidence type="ECO:0000256" key="6">
    <source>
        <dbReference type="ARBA" id="ARBA00022729"/>
    </source>
</evidence>
<dbReference type="SUPFAM" id="SSF47266">
    <property type="entry name" value="4-helical cytokines"/>
    <property type="match status" value="1"/>
</dbReference>
<dbReference type="Gene3D" id="1.20.1250.10">
    <property type="match status" value="1"/>
</dbReference>
<dbReference type="PANTHER" id="PTHR11691:SF73">
    <property type="entry name" value="INTERFERON BETA"/>
    <property type="match status" value="1"/>
</dbReference>
<evidence type="ECO:0000256" key="4">
    <source>
        <dbReference type="ARBA" id="ARBA00022514"/>
    </source>
</evidence>
<dbReference type="GO" id="GO:0051607">
    <property type="term" value="P:defense response to virus"/>
    <property type="evidence" value="ECO:0007669"/>
    <property type="project" value="UniProtKB-KW"/>
</dbReference>
<protein>
    <recommendedName>
        <fullName evidence="12">Interferon kappa</fullName>
    </recommendedName>
</protein>
<dbReference type="SMART" id="SM00076">
    <property type="entry name" value="IFabd"/>
    <property type="match status" value="1"/>
</dbReference>
<dbReference type="GO" id="GO:0005615">
    <property type="term" value="C:extracellular space"/>
    <property type="evidence" value="ECO:0007669"/>
    <property type="project" value="UniProtKB-KW"/>
</dbReference>
<evidence type="ECO:0000313" key="11">
    <source>
        <dbReference type="Proteomes" id="UP000694390"/>
    </source>
</evidence>
<keyword evidence="11" id="KW-1185">Reference proteome</keyword>
<reference evidence="10" key="2">
    <citation type="submission" date="2025-08" db="UniProtKB">
        <authorList>
            <consortium name="Ensembl"/>
        </authorList>
    </citation>
    <scope>IDENTIFICATION</scope>
</reference>
<evidence type="ECO:0000256" key="7">
    <source>
        <dbReference type="ARBA" id="ARBA00023118"/>
    </source>
</evidence>
<reference evidence="10" key="1">
    <citation type="submission" date="2019-06" db="EMBL/GenBank/DDBJ databases">
        <title>G10K-VGP Goodes thornscrub tortoise genome, primary haplotype.</title>
        <authorList>
            <person name="Murphy B."/>
            <person name="Edwards T."/>
            <person name="Rhie A."/>
            <person name="Koren S."/>
            <person name="Phillippy A."/>
            <person name="Fedrigo O."/>
            <person name="Haase B."/>
            <person name="Mountcastle J."/>
            <person name="Lewin H."/>
            <person name="Damas J."/>
            <person name="Howe K."/>
            <person name="Formenti G."/>
            <person name="Myers G."/>
            <person name="Durbin R."/>
            <person name="Jarvis E.D."/>
        </authorList>
    </citation>
    <scope>NUCLEOTIDE SEQUENCE [LARGE SCALE GENOMIC DNA]</scope>
</reference>
<dbReference type="Ensembl" id="ENSGEVT00005031122.1">
    <property type="protein sequence ID" value="ENSGEVP00005029636.1"/>
    <property type="gene ID" value="ENSGEVG00005020710.1"/>
</dbReference>
<comment type="subcellular location">
    <subcellularLocation>
        <location evidence="2">Secreted</location>
    </subcellularLocation>
</comment>
<dbReference type="Proteomes" id="UP000694390">
    <property type="component" value="Chromosome 6"/>
</dbReference>
<organism evidence="10 11">
    <name type="scientific">Gopherus evgoodei</name>
    <name type="common">Goodes thornscrub tortoise</name>
    <dbReference type="NCBI Taxonomy" id="1825980"/>
    <lineage>
        <taxon>Eukaryota</taxon>
        <taxon>Metazoa</taxon>
        <taxon>Chordata</taxon>
        <taxon>Craniata</taxon>
        <taxon>Vertebrata</taxon>
        <taxon>Euteleostomi</taxon>
        <taxon>Archelosauria</taxon>
        <taxon>Testudinata</taxon>
        <taxon>Testudines</taxon>
        <taxon>Cryptodira</taxon>
        <taxon>Durocryptodira</taxon>
        <taxon>Testudinoidea</taxon>
        <taxon>Testudinidae</taxon>
        <taxon>Gopherus</taxon>
    </lineage>
</organism>
<dbReference type="GeneTree" id="ENSGT01000000214430"/>
<evidence type="ECO:0000313" key="10">
    <source>
        <dbReference type="Ensembl" id="ENSGEVP00005029636.1"/>
    </source>
</evidence>
<dbReference type="AlphaFoldDB" id="A0A8C4YRE8"/>
<evidence type="ECO:0000256" key="8">
    <source>
        <dbReference type="ARBA" id="ARBA00023157"/>
    </source>
</evidence>
<dbReference type="OrthoDB" id="8922121at2759"/>
<dbReference type="GO" id="GO:0006955">
    <property type="term" value="P:immune response"/>
    <property type="evidence" value="ECO:0007669"/>
    <property type="project" value="UniProtKB-ARBA"/>
</dbReference>
<keyword evidence="4 9" id="KW-0202">Cytokine</keyword>
<name>A0A8C4YRE8_9SAUR</name>
<dbReference type="PRINTS" id="PR00266">
    <property type="entry name" value="INTERFERONAB"/>
</dbReference>
<evidence type="ECO:0000256" key="3">
    <source>
        <dbReference type="ARBA" id="ARBA00011033"/>
    </source>
</evidence>
<evidence type="ECO:0008006" key="12">
    <source>
        <dbReference type="Google" id="ProtNLM"/>
    </source>
</evidence>
<evidence type="ECO:0000256" key="2">
    <source>
        <dbReference type="ARBA" id="ARBA00004613"/>
    </source>
</evidence>
<comment type="similarity">
    <text evidence="3 9">Belongs to the alpha/beta interferon family.</text>
</comment>
<dbReference type="Pfam" id="PF00143">
    <property type="entry name" value="Interferon"/>
    <property type="match status" value="1"/>
</dbReference>
<accession>A0A8C4YRE8</accession>
<comment type="function">
    <text evidence="1">Has antiviral activities.</text>
</comment>
<evidence type="ECO:0000256" key="5">
    <source>
        <dbReference type="ARBA" id="ARBA00022525"/>
    </source>
</evidence>
<dbReference type="GO" id="GO:0005126">
    <property type="term" value="F:cytokine receptor binding"/>
    <property type="evidence" value="ECO:0007669"/>
    <property type="project" value="InterPro"/>
</dbReference>
<sequence>MDEKHIYERHCISSCLQGTSRRGRVKEDLMITMCLLHISLVMLFSTEISSLDCTILLFQQNKMNTESLELLSKIGGQFPLRCLKENRNFRLPQKFLKLRQKENAKVEIQEILQLIFYIFTKNLTLAAWDGRYLERFQNGLNQQIEHLEACLTERMEKKQPYSRSEEIIRLKLKKYFQKIDNFLKDKQYSLCSWEIIRLEMRRCLQYKHFDLRTGIRKKMNLF</sequence>
<evidence type="ECO:0000256" key="9">
    <source>
        <dbReference type="RuleBase" id="RU000436"/>
    </source>
</evidence>
<keyword evidence="7 9" id="KW-0051">Antiviral defense</keyword>
<dbReference type="InterPro" id="IPR009079">
    <property type="entry name" value="4_helix_cytokine-like_core"/>
</dbReference>
<keyword evidence="6" id="KW-0732">Signal</keyword>